<keyword evidence="4" id="KW-0670">Pyruvate</keyword>
<keyword evidence="1 4" id="KW-0560">Oxidoreductase</keyword>
<dbReference type="AlphaFoldDB" id="A0A644ZEU0"/>
<organism evidence="4">
    <name type="scientific">bioreactor metagenome</name>
    <dbReference type="NCBI Taxonomy" id="1076179"/>
    <lineage>
        <taxon>unclassified sequences</taxon>
        <taxon>metagenomes</taxon>
        <taxon>ecological metagenomes</taxon>
    </lineage>
</organism>
<accession>A0A644ZEU0</accession>
<dbReference type="SUPFAM" id="SSF51735">
    <property type="entry name" value="NAD(P)-binding Rossmann-fold domains"/>
    <property type="match status" value="1"/>
</dbReference>
<feature type="domain" description="D-isomer specific 2-hydroxyacid dehydrogenase NAD-binding" evidence="3">
    <location>
        <begin position="106"/>
        <end position="280"/>
    </location>
</feature>
<dbReference type="PANTHER" id="PTHR43333:SF1">
    <property type="entry name" value="D-ISOMER SPECIFIC 2-HYDROXYACID DEHYDROGENASE NAD-BINDING DOMAIN-CONTAINING PROTEIN"/>
    <property type="match status" value="1"/>
</dbReference>
<dbReference type="SUPFAM" id="SSF52283">
    <property type="entry name" value="Formate/glycerate dehydrogenase catalytic domain-like"/>
    <property type="match status" value="1"/>
</dbReference>
<evidence type="ECO:0000313" key="4">
    <source>
        <dbReference type="EMBL" id="MPM39390.1"/>
    </source>
</evidence>
<dbReference type="GO" id="GO:0030267">
    <property type="term" value="F:glyoxylate reductase (NADPH) activity"/>
    <property type="evidence" value="ECO:0007669"/>
    <property type="project" value="UniProtKB-EC"/>
</dbReference>
<dbReference type="EC" id="1.1.1.79" evidence="4"/>
<sequence length="321" mass="35615">MSAKKKLLVLLPFEDTTKARLTDGLKNSVVEFSSDESVSVEQVINADGIIGNPPAEFCAASKRLKWVQVSWAGVDRYTKSIIFPRNIILTNVTGAFGHAISEHMVGCVFSLYKKLNLYRDNQNKSLWLDRGEVKSIEGSAVCILGLGDIGKAFAKRMKALGCYIIGIKRRASEKPDYVDELYLSEMLDEVIPKCDIVAMALPNTPETEFIMNRARIFSMKPGAVLINVGRGNAIDTDALCDALESGLLYGAALDVTSPEPLPSDHRLWKLENAIITPHVSGFYHLRQTYDNIVSICIDNAFRFDSDLPLKNIIDMETGYCR</sequence>
<evidence type="ECO:0000256" key="2">
    <source>
        <dbReference type="ARBA" id="ARBA00023027"/>
    </source>
</evidence>
<evidence type="ECO:0000259" key="3">
    <source>
        <dbReference type="Pfam" id="PF02826"/>
    </source>
</evidence>
<dbReference type="EMBL" id="VSSQ01008622">
    <property type="protein sequence ID" value="MPM39390.1"/>
    <property type="molecule type" value="Genomic_DNA"/>
</dbReference>
<dbReference type="PANTHER" id="PTHR43333">
    <property type="entry name" value="2-HACID_DH_C DOMAIN-CONTAINING PROTEIN"/>
    <property type="match status" value="1"/>
</dbReference>
<dbReference type="InterPro" id="IPR036291">
    <property type="entry name" value="NAD(P)-bd_dom_sf"/>
</dbReference>
<proteinExistence type="predicted"/>
<keyword evidence="2" id="KW-0520">NAD</keyword>
<dbReference type="FunFam" id="3.40.50.720:FF:000363">
    <property type="entry name" value="D-isomer specific 2-hydroxyacid dehydrogenase"/>
    <property type="match status" value="1"/>
</dbReference>
<protein>
    <submittedName>
        <fullName evidence="4">Glyoxylate/hydroxypyruvate reductase A</fullName>
        <ecNumber evidence="4">1.1.1.79</ecNumber>
    </submittedName>
</protein>
<dbReference type="Pfam" id="PF02826">
    <property type="entry name" value="2-Hacid_dh_C"/>
    <property type="match status" value="1"/>
</dbReference>
<comment type="caution">
    <text evidence="4">The sequence shown here is derived from an EMBL/GenBank/DDBJ whole genome shotgun (WGS) entry which is preliminary data.</text>
</comment>
<dbReference type="CDD" id="cd05300">
    <property type="entry name" value="2-Hacid_dh_1"/>
    <property type="match status" value="1"/>
</dbReference>
<evidence type="ECO:0000256" key="1">
    <source>
        <dbReference type="ARBA" id="ARBA00023002"/>
    </source>
</evidence>
<name>A0A644ZEU0_9ZZZZ</name>
<dbReference type="GO" id="GO:0051287">
    <property type="term" value="F:NAD binding"/>
    <property type="evidence" value="ECO:0007669"/>
    <property type="project" value="InterPro"/>
</dbReference>
<reference evidence="4" key="1">
    <citation type="submission" date="2019-08" db="EMBL/GenBank/DDBJ databases">
        <authorList>
            <person name="Kucharzyk K."/>
            <person name="Murdoch R.W."/>
            <person name="Higgins S."/>
            <person name="Loffler F."/>
        </authorList>
    </citation>
    <scope>NUCLEOTIDE SEQUENCE</scope>
</reference>
<dbReference type="Gene3D" id="3.40.50.720">
    <property type="entry name" value="NAD(P)-binding Rossmann-like Domain"/>
    <property type="match status" value="2"/>
</dbReference>
<gene>
    <name evidence="4" type="primary">ghrA_4</name>
    <name evidence="4" type="ORF">SDC9_86023</name>
</gene>
<dbReference type="InterPro" id="IPR006140">
    <property type="entry name" value="D-isomer_DH_NAD-bd"/>
</dbReference>